<evidence type="ECO:0000259" key="5">
    <source>
        <dbReference type="PROSITE" id="PS50949"/>
    </source>
</evidence>
<protein>
    <submittedName>
        <fullName evidence="6">GntR family transcriptional regulator</fullName>
    </submittedName>
</protein>
<evidence type="ECO:0000313" key="6">
    <source>
        <dbReference type="EMBL" id="MEJ2865558.1"/>
    </source>
</evidence>
<organism evidence="6 7">
    <name type="scientific">Actinomycetospora flava</name>
    <dbReference type="NCBI Taxonomy" id="3129232"/>
    <lineage>
        <taxon>Bacteria</taxon>
        <taxon>Bacillati</taxon>
        <taxon>Actinomycetota</taxon>
        <taxon>Actinomycetes</taxon>
        <taxon>Pseudonocardiales</taxon>
        <taxon>Pseudonocardiaceae</taxon>
        <taxon>Actinomycetospora</taxon>
    </lineage>
</organism>
<evidence type="ECO:0000313" key="7">
    <source>
        <dbReference type="Proteomes" id="UP001369736"/>
    </source>
</evidence>
<dbReference type="Pfam" id="PF07729">
    <property type="entry name" value="FCD"/>
    <property type="match status" value="1"/>
</dbReference>
<feature type="region of interest" description="Disordered" evidence="4">
    <location>
        <begin position="236"/>
        <end position="258"/>
    </location>
</feature>
<dbReference type="SMART" id="SM00345">
    <property type="entry name" value="HTH_GNTR"/>
    <property type="match status" value="1"/>
</dbReference>
<keyword evidence="1" id="KW-0805">Transcription regulation</keyword>
<dbReference type="CDD" id="cd07377">
    <property type="entry name" value="WHTH_GntR"/>
    <property type="match status" value="1"/>
</dbReference>
<dbReference type="InterPro" id="IPR008920">
    <property type="entry name" value="TF_FadR/GntR_C"/>
</dbReference>
<dbReference type="InterPro" id="IPR011711">
    <property type="entry name" value="GntR_C"/>
</dbReference>
<dbReference type="SMART" id="SM00895">
    <property type="entry name" value="FCD"/>
    <property type="match status" value="1"/>
</dbReference>
<dbReference type="Gene3D" id="1.20.120.530">
    <property type="entry name" value="GntR ligand-binding domain-like"/>
    <property type="match status" value="1"/>
</dbReference>
<dbReference type="Pfam" id="PF00392">
    <property type="entry name" value="GntR"/>
    <property type="match status" value="1"/>
</dbReference>
<dbReference type="InterPro" id="IPR036388">
    <property type="entry name" value="WH-like_DNA-bd_sf"/>
</dbReference>
<dbReference type="Gene3D" id="1.10.10.10">
    <property type="entry name" value="Winged helix-like DNA-binding domain superfamily/Winged helix DNA-binding domain"/>
    <property type="match status" value="1"/>
</dbReference>
<keyword evidence="2" id="KW-0238">DNA-binding</keyword>
<dbReference type="RefSeq" id="WP_337706931.1">
    <property type="nucleotide sequence ID" value="NZ_JBBEGM010000019.1"/>
</dbReference>
<feature type="compositionally biased region" description="Basic and acidic residues" evidence="4">
    <location>
        <begin position="236"/>
        <end position="246"/>
    </location>
</feature>
<keyword evidence="7" id="KW-1185">Reference proteome</keyword>
<dbReference type="Proteomes" id="UP001369736">
    <property type="component" value="Unassembled WGS sequence"/>
</dbReference>
<proteinExistence type="predicted"/>
<keyword evidence="3" id="KW-0804">Transcription</keyword>
<dbReference type="EMBL" id="JBBEGM010000019">
    <property type="protein sequence ID" value="MEJ2865558.1"/>
    <property type="molecule type" value="Genomic_DNA"/>
</dbReference>
<dbReference type="PROSITE" id="PS50949">
    <property type="entry name" value="HTH_GNTR"/>
    <property type="match status" value="1"/>
</dbReference>
<evidence type="ECO:0000256" key="1">
    <source>
        <dbReference type="ARBA" id="ARBA00023015"/>
    </source>
</evidence>
<gene>
    <name evidence="6" type="ORF">WCD58_30675</name>
</gene>
<feature type="domain" description="HTH gntR-type" evidence="5">
    <location>
        <begin position="21"/>
        <end position="88"/>
    </location>
</feature>
<dbReference type="PANTHER" id="PTHR43537:SF24">
    <property type="entry name" value="GLUCONATE OPERON TRANSCRIPTIONAL REPRESSOR"/>
    <property type="match status" value="1"/>
</dbReference>
<dbReference type="SUPFAM" id="SSF46785">
    <property type="entry name" value="Winged helix' DNA-binding domain"/>
    <property type="match status" value="1"/>
</dbReference>
<evidence type="ECO:0000256" key="2">
    <source>
        <dbReference type="ARBA" id="ARBA00023125"/>
    </source>
</evidence>
<dbReference type="SUPFAM" id="SSF48008">
    <property type="entry name" value="GntR ligand-binding domain-like"/>
    <property type="match status" value="1"/>
</dbReference>
<sequence length="258" mass="28749">MPDQLGVAVDGGVRSVASRKASAVDLVLHEIRRSILSGELPPGRPFTVPALTEQLGVSHVPVREALRQLEAQGLITLSPSRSAIVTPLDPDDLRAIYRLRITVEPELAALSAPDRTDEEIASLDALVRETFGEVLQEAFWAPHRTFHAAMIEPAASDWDRRMLAPLWDASERYTRLVFDPVEAPESFAEHRAHAHDAIVDAARSRDPRRVRDAVREHLEDNLATMLHEMRTLDAARRQRWSGRDQDSDQETGGRLATS</sequence>
<comment type="caution">
    <text evidence="6">The sequence shown here is derived from an EMBL/GenBank/DDBJ whole genome shotgun (WGS) entry which is preliminary data.</text>
</comment>
<dbReference type="InterPro" id="IPR036390">
    <property type="entry name" value="WH_DNA-bd_sf"/>
</dbReference>
<name>A0ABU8MF51_9PSEU</name>
<evidence type="ECO:0000256" key="3">
    <source>
        <dbReference type="ARBA" id="ARBA00023163"/>
    </source>
</evidence>
<evidence type="ECO:0000256" key="4">
    <source>
        <dbReference type="SAM" id="MobiDB-lite"/>
    </source>
</evidence>
<accession>A0ABU8MF51</accession>
<dbReference type="InterPro" id="IPR000524">
    <property type="entry name" value="Tscrpt_reg_HTH_GntR"/>
</dbReference>
<reference evidence="6 7" key="1">
    <citation type="submission" date="2024-03" db="EMBL/GenBank/DDBJ databases">
        <title>Actinomycetospora sp. OC33-EN07, a novel actinomycete isolated from wild orchid (Aerides multiflora).</title>
        <authorList>
            <person name="Suriyachadkun C."/>
        </authorList>
    </citation>
    <scope>NUCLEOTIDE SEQUENCE [LARGE SCALE GENOMIC DNA]</scope>
    <source>
        <strain evidence="6 7">OC33-EN07</strain>
    </source>
</reference>
<dbReference type="PANTHER" id="PTHR43537">
    <property type="entry name" value="TRANSCRIPTIONAL REGULATOR, GNTR FAMILY"/>
    <property type="match status" value="1"/>
</dbReference>